<dbReference type="Pfam" id="PF17767">
    <property type="entry name" value="NAPRTase_N"/>
    <property type="match status" value="1"/>
</dbReference>
<comment type="caution">
    <text evidence="2">The sequence shown here is derived from an EMBL/GenBank/DDBJ whole genome shotgun (WGS) entry which is preliminary data.</text>
</comment>
<feature type="domain" description="Nicotinate phosphoribosyltransferase N-terminal" evidence="1">
    <location>
        <begin position="7"/>
        <end position="63"/>
    </location>
</feature>
<feature type="non-terminal residue" evidence="2">
    <location>
        <position position="64"/>
    </location>
</feature>
<dbReference type="SUPFAM" id="SSF54675">
    <property type="entry name" value="Nicotinate/Quinolinate PRTase N-terminal domain-like"/>
    <property type="match status" value="1"/>
</dbReference>
<dbReference type="EMBL" id="VIFM01001050">
    <property type="protein sequence ID" value="TQF07865.1"/>
    <property type="molecule type" value="Genomic_DNA"/>
</dbReference>
<evidence type="ECO:0000313" key="3">
    <source>
        <dbReference type="Proteomes" id="UP000315369"/>
    </source>
</evidence>
<protein>
    <submittedName>
        <fullName evidence="2">Nicotinate phosphoribosyltransferase</fullName>
    </submittedName>
</protein>
<keyword evidence="2" id="KW-0808">Transferase</keyword>
<dbReference type="InterPro" id="IPR040727">
    <property type="entry name" value="NAPRTase_N"/>
</dbReference>
<dbReference type="Proteomes" id="UP000315369">
    <property type="component" value="Unassembled WGS sequence"/>
</dbReference>
<reference evidence="2 3" key="1">
    <citation type="submission" date="2019-06" db="EMBL/GenBank/DDBJ databases">
        <authorList>
            <person name="Livingstone P."/>
            <person name="Whitworth D."/>
        </authorList>
    </citation>
    <scope>NUCLEOTIDE SEQUENCE [LARGE SCALE GENOMIC DNA]</scope>
    <source>
        <strain evidence="2 3">AM401</strain>
    </source>
</reference>
<name>A0A540WFS1_9BACT</name>
<evidence type="ECO:0000259" key="1">
    <source>
        <dbReference type="Pfam" id="PF17767"/>
    </source>
</evidence>
<organism evidence="2 3">
    <name type="scientific">Myxococcus llanfairpwllgwyngyllgogerychwyrndrobwllllantysiliogogogochensis</name>
    <dbReference type="NCBI Taxonomy" id="2590453"/>
    <lineage>
        <taxon>Bacteria</taxon>
        <taxon>Pseudomonadati</taxon>
        <taxon>Myxococcota</taxon>
        <taxon>Myxococcia</taxon>
        <taxon>Myxococcales</taxon>
        <taxon>Cystobacterineae</taxon>
        <taxon>Myxococcaceae</taxon>
        <taxon>Myxococcus</taxon>
    </lineage>
</organism>
<dbReference type="GO" id="GO:0016757">
    <property type="term" value="F:glycosyltransferase activity"/>
    <property type="evidence" value="ECO:0007669"/>
    <property type="project" value="UniProtKB-KW"/>
</dbReference>
<accession>A0A540WFS1</accession>
<evidence type="ECO:0000313" key="2">
    <source>
        <dbReference type="EMBL" id="TQF07865.1"/>
    </source>
</evidence>
<keyword evidence="3" id="KW-1185">Reference proteome</keyword>
<keyword evidence="2" id="KW-0328">Glycosyltransferase</keyword>
<gene>
    <name evidence="2" type="ORF">FJV41_51920</name>
</gene>
<dbReference type="Gene3D" id="3.20.140.10">
    <property type="entry name" value="nicotinate phosphoribosyltransferase"/>
    <property type="match status" value="1"/>
</dbReference>
<sequence>MIITSLLDTDLYKFTMMQVVLHQFPGAQVEYRFRCRNPGVQLAPYVAEIRDEIRSLCSLQFQDA</sequence>
<dbReference type="AlphaFoldDB" id="A0A540WFS1"/>
<proteinExistence type="predicted"/>